<evidence type="ECO:0000256" key="2">
    <source>
        <dbReference type="ARBA" id="ARBA00022722"/>
    </source>
</evidence>
<dbReference type="Proteomes" id="UP000024836">
    <property type="component" value="Unassembled WGS sequence"/>
</dbReference>
<evidence type="ECO:0000256" key="1">
    <source>
        <dbReference type="ARBA" id="ARBA00001946"/>
    </source>
</evidence>
<dbReference type="GO" id="GO:0016787">
    <property type="term" value="F:hydrolase activity"/>
    <property type="evidence" value="ECO:0007669"/>
    <property type="project" value="UniProtKB-KW"/>
</dbReference>
<dbReference type="Pfam" id="PF10150">
    <property type="entry name" value="RNase_E_G"/>
    <property type="match status" value="2"/>
</dbReference>
<dbReference type="GO" id="GO:0046872">
    <property type="term" value="F:metal ion binding"/>
    <property type="evidence" value="ECO:0007669"/>
    <property type="project" value="UniProtKB-KW"/>
</dbReference>
<gene>
    <name evidence="9" type="ORF">ATO10_09633</name>
</gene>
<feature type="domain" description="RNA-binding protein AU-1/Ribonuclease E/G" evidence="8">
    <location>
        <begin position="213"/>
        <end position="330"/>
    </location>
</feature>
<evidence type="ECO:0000256" key="3">
    <source>
        <dbReference type="ARBA" id="ARBA00022723"/>
    </source>
</evidence>
<protein>
    <submittedName>
        <fullName evidence="9">Ribonuclease</fullName>
    </submittedName>
</protein>
<evidence type="ECO:0000256" key="6">
    <source>
        <dbReference type="ARBA" id="ARBA00022842"/>
    </source>
</evidence>
<dbReference type="OrthoDB" id="9804278at2"/>
<evidence type="ECO:0000256" key="5">
    <source>
        <dbReference type="ARBA" id="ARBA00022801"/>
    </source>
</evidence>
<organism evidence="9 10">
    <name type="scientific">Actibacterium atlanticum</name>
    <dbReference type="NCBI Taxonomy" id="1461693"/>
    <lineage>
        <taxon>Bacteria</taxon>
        <taxon>Pseudomonadati</taxon>
        <taxon>Pseudomonadota</taxon>
        <taxon>Alphaproteobacteria</taxon>
        <taxon>Rhodobacterales</taxon>
        <taxon>Roseobacteraceae</taxon>
        <taxon>Actibacterium</taxon>
    </lineage>
</organism>
<evidence type="ECO:0000259" key="8">
    <source>
        <dbReference type="Pfam" id="PF10150"/>
    </source>
</evidence>
<keyword evidence="6" id="KW-0460">Magnesium</keyword>
<evidence type="ECO:0000256" key="7">
    <source>
        <dbReference type="ARBA" id="ARBA00022884"/>
    </source>
</evidence>
<sequence>MKGTLVALDELKGRRVAALMVDGRLEDLLADPSDDRPAPGAIYRGSVDRQMKGQGGVFLNLPEGQKAFLRQSKGLAPGQVLLVQVTGWAEPGKAVPVTTKVLFKSRYAIVTPDAPGLNISRSIRDDDERERLLEIAHEEMDGSEFGLILRSVCLGADSDEIGEDIASMRAMAEQVLADAQGAPELLIDAPDAHLSAWRDWPQPDQLDDAPGSFERTGVLDALDRLASGRISGGSMSVEPTRALVAVDVNTGGDTSPAAGLKANMAAARDLPRQLRLLGLGGQVVVDFAPMPKKDRRQLEQTLRAAFKSDPVDTSLAGWTPLGNYELQRKRERAPTDTGLFE</sequence>
<keyword evidence="10" id="KW-1185">Reference proteome</keyword>
<dbReference type="InterPro" id="IPR019307">
    <property type="entry name" value="RNA-bd_AU-1/RNase_E/G"/>
</dbReference>
<dbReference type="GO" id="GO:0004519">
    <property type="term" value="F:endonuclease activity"/>
    <property type="evidence" value="ECO:0007669"/>
    <property type="project" value="UniProtKB-KW"/>
</dbReference>
<evidence type="ECO:0000313" key="10">
    <source>
        <dbReference type="Proteomes" id="UP000024836"/>
    </source>
</evidence>
<dbReference type="InterPro" id="IPR004659">
    <property type="entry name" value="RNase_E/G"/>
</dbReference>
<dbReference type="STRING" id="1461693.ATO10_09633"/>
<dbReference type="InterPro" id="IPR012340">
    <property type="entry name" value="NA-bd_OB-fold"/>
</dbReference>
<keyword evidence="4" id="KW-0255">Endonuclease</keyword>
<evidence type="ECO:0000313" key="9">
    <source>
        <dbReference type="EMBL" id="KCV82098.1"/>
    </source>
</evidence>
<keyword evidence="7" id="KW-0694">RNA-binding</keyword>
<dbReference type="GO" id="GO:0003723">
    <property type="term" value="F:RNA binding"/>
    <property type="evidence" value="ECO:0007669"/>
    <property type="project" value="UniProtKB-KW"/>
</dbReference>
<reference evidence="9 10" key="1">
    <citation type="submission" date="2013-04" db="EMBL/GenBank/DDBJ databases">
        <title>Shimia sp. 22II-S11-Z10 Genome Sequencing.</title>
        <authorList>
            <person name="Lai Q."/>
            <person name="Li G."/>
            <person name="Shao Z."/>
        </authorList>
    </citation>
    <scope>NUCLEOTIDE SEQUENCE [LARGE SCALE GENOMIC DNA]</scope>
    <source>
        <strain evidence="10">22II-S11-Z10</strain>
    </source>
</reference>
<proteinExistence type="predicted"/>
<dbReference type="PANTHER" id="PTHR30001">
    <property type="entry name" value="RIBONUCLEASE"/>
    <property type="match status" value="1"/>
</dbReference>
<dbReference type="EMBL" id="AQQY01000005">
    <property type="protein sequence ID" value="KCV82098.1"/>
    <property type="molecule type" value="Genomic_DNA"/>
</dbReference>
<dbReference type="PATRIC" id="fig|1461693.3.peg.1957"/>
<evidence type="ECO:0000256" key="4">
    <source>
        <dbReference type="ARBA" id="ARBA00022759"/>
    </source>
</evidence>
<dbReference type="GO" id="GO:0004540">
    <property type="term" value="F:RNA nuclease activity"/>
    <property type="evidence" value="ECO:0007669"/>
    <property type="project" value="InterPro"/>
</dbReference>
<dbReference type="RefSeq" id="WP_035250912.1">
    <property type="nucleotide sequence ID" value="NZ_AQQY01000005.1"/>
</dbReference>
<accession>A0A058ZKJ5</accession>
<keyword evidence="2" id="KW-0540">Nuclease</keyword>
<keyword evidence="3" id="KW-0479">Metal-binding</keyword>
<dbReference type="AlphaFoldDB" id="A0A058ZKJ5"/>
<dbReference type="eggNOG" id="COG1530">
    <property type="taxonomic scope" value="Bacteria"/>
</dbReference>
<feature type="domain" description="RNA-binding protein AU-1/Ribonuclease E/G" evidence="8">
    <location>
        <begin position="104"/>
        <end position="202"/>
    </location>
</feature>
<dbReference type="GO" id="GO:0005737">
    <property type="term" value="C:cytoplasm"/>
    <property type="evidence" value="ECO:0007669"/>
    <property type="project" value="TreeGrafter"/>
</dbReference>
<dbReference type="SUPFAM" id="SSF50249">
    <property type="entry name" value="Nucleic acid-binding proteins"/>
    <property type="match status" value="1"/>
</dbReference>
<comment type="cofactor">
    <cofactor evidence="1">
        <name>Mg(2+)</name>
        <dbReference type="ChEBI" id="CHEBI:18420"/>
    </cofactor>
</comment>
<name>A0A058ZKJ5_9RHOB</name>
<dbReference type="GO" id="GO:0006364">
    <property type="term" value="P:rRNA processing"/>
    <property type="evidence" value="ECO:0007669"/>
    <property type="project" value="TreeGrafter"/>
</dbReference>
<comment type="caution">
    <text evidence="9">The sequence shown here is derived from an EMBL/GenBank/DDBJ whole genome shotgun (WGS) entry which is preliminary data.</text>
</comment>
<keyword evidence="5" id="KW-0378">Hydrolase</keyword>
<dbReference type="PANTHER" id="PTHR30001:SF1">
    <property type="entry name" value="RIBONUCLEASE E_G-LIKE PROTEIN, CHLOROPLASTIC"/>
    <property type="match status" value="1"/>
</dbReference>